<dbReference type="SUPFAM" id="SSF46785">
    <property type="entry name" value="Winged helix' DNA-binding domain"/>
    <property type="match status" value="1"/>
</dbReference>
<gene>
    <name evidence="2" type="ORF">DNJ96_01680</name>
</gene>
<dbReference type="EMBL" id="QJUP01000001">
    <property type="protein sequence ID" value="TBV00023.1"/>
    <property type="molecule type" value="Genomic_DNA"/>
</dbReference>
<organism evidence="2 3">
    <name type="scientific">Stutzerimonas kirkiae</name>
    <dbReference type="NCBI Taxonomy" id="2211392"/>
    <lineage>
        <taxon>Bacteria</taxon>
        <taxon>Pseudomonadati</taxon>
        <taxon>Pseudomonadota</taxon>
        <taxon>Gammaproteobacteria</taxon>
        <taxon>Pseudomonadales</taxon>
        <taxon>Pseudomonadaceae</taxon>
        <taxon>Stutzerimonas</taxon>
    </lineage>
</organism>
<evidence type="ECO:0000313" key="3">
    <source>
        <dbReference type="Proteomes" id="UP000292639"/>
    </source>
</evidence>
<dbReference type="RefSeq" id="WP_131183117.1">
    <property type="nucleotide sequence ID" value="NZ_QJUO01000002.1"/>
</dbReference>
<evidence type="ECO:0000256" key="1">
    <source>
        <dbReference type="SAM" id="MobiDB-lite"/>
    </source>
</evidence>
<protein>
    <submittedName>
        <fullName evidence="2">Uncharacterized protein</fullName>
    </submittedName>
</protein>
<dbReference type="InterPro" id="IPR036390">
    <property type="entry name" value="WH_DNA-bd_sf"/>
</dbReference>
<sequence length="495" mass="54389">MDLYFERFSTVVSACGPDARFLLEVIIAGPEYRHEPWQDLSVKSLAKHLRLDETVVSAALSELVDAGVLERCVAPRNGLRGRGKVTYASCLGNEPELADRTYPQHAELLQILFSKADMAFAVLGSELDRAAKRGALNGSRVSQESETSDQDKAATKPKRGKHQLSGGRGRLSTRNRLLFAVLLSRSDRFGEVQVGVPELAKLTGMHPEQVKTRLARLMMLGLIRRHIPGLSSKVFAAGRIESTYFLNVDALTPQGAIAVHITHDWEGKKFTHADVLHGDCSNAVKGQLNGLETPASLLRLLMGQPEKVFFLFQHLLYRYASHLLSLHWQKLASDKPIEDAELRAWIERDFIKAPKPALASEIDPELKTGSGGEAVSDLKDGAGGEAGQTCTCIYALAMEIAREYLARFGQADWVEFEAADIRILPAMSDLGYRVITILCQPALGGLGRFSVLHEVERGVVAIGPKANETELALQNRLDFGLASLPRRVRRALGLQ</sequence>
<dbReference type="Proteomes" id="UP000292639">
    <property type="component" value="Unassembled WGS sequence"/>
</dbReference>
<keyword evidence="3" id="KW-1185">Reference proteome</keyword>
<feature type="region of interest" description="Disordered" evidence="1">
    <location>
        <begin position="134"/>
        <end position="169"/>
    </location>
</feature>
<reference evidence="2 3" key="1">
    <citation type="submission" date="2018-06" db="EMBL/GenBank/DDBJ databases">
        <title>Three novel Pseudomonas species isolated from symptomatic oak.</title>
        <authorList>
            <person name="Bueno-Gonzalez V."/>
            <person name="Brady C."/>
        </authorList>
    </citation>
    <scope>NUCLEOTIDE SEQUENCE [LARGE SCALE GENOMIC DNA]</scope>
    <source>
        <strain evidence="2 3">P17C</strain>
    </source>
</reference>
<accession>A0A4Q9RG40</accession>
<dbReference type="AlphaFoldDB" id="A0A4Q9RG40"/>
<evidence type="ECO:0000313" key="2">
    <source>
        <dbReference type="EMBL" id="TBV00023.1"/>
    </source>
</evidence>
<name>A0A4Q9RG40_9GAMM</name>
<comment type="caution">
    <text evidence="2">The sequence shown here is derived from an EMBL/GenBank/DDBJ whole genome shotgun (WGS) entry which is preliminary data.</text>
</comment>
<proteinExistence type="predicted"/>